<accession>A0A1S7U367</accession>
<keyword evidence="8" id="KW-1185">Reference proteome</keyword>
<dbReference type="Gene3D" id="2.60.120.10">
    <property type="entry name" value="Jelly Rolls"/>
    <property type="match status" value="1"/>
</dbReference>
<dbReference type="InterPro" id="IPR020449">
    <property type="entry name" value="Tscrpt_reg_AraC-type_HTH"/>
</dbReference>
<evidence type="ECO:0000256" key="2">
    <source>
        <dbReference type="ARBA" id="ARBA00023015"/>
    </source>
</evidence>
<dbReference type="Pfam" id="PF12833">
    <property type="entry name" value="HTH_18"/>
    <property type="match status" value="1"/>
</dbReference>
<dbReference type="Pfam" id="PF02311">
    <property type="entry name" value="AraC_binding"/>
    <property type="match status" value="1"/>
</dbReference>
<dbReference type="Proteomes" id="UP000192140">
    <property type="component" value="Unassembled WGS sequence"/>
</dbReference>
<reference evidence="7" key="1">
    <citation type="submission" date="2016-01" db="EMBL/GenBank/DDBJ databases">
        <authorList>
            <person name="Regsiter A."/>
            <person name="william w."/>
        </authorList>
    </citation>
    <scope>NUCLEOTIDE SEQUENCE</scope>
    <source>
        <strain evidence="7">NCPPB 1641</strain>
    </source>
</reference>
<dbReference type="SUPFAM" id="SSF46689">
    <property type="entry name" value="Homeodomain-like"/>
    <property type="match status" value="1"/>
</dbReference>
<dbReference type="GO" id="GO:0043565">
    <property type="term" value="F:sequence-specific DNA binding"/>
    <property type="evidence" value="ECO:0007669"/>
    <property type="project" value="InterPro"/>
</dbReference>
<proteinExistence type="predicted"/>
<evidence type="ECO:0000313" key="8">
    <source>
        <dbReference type="Proteomes" id="UP000192140"/>
    </source>
</evidence>
<dbReference type="InterPro" id="IPR011051">
    <property type="entry name" value="RmlC_Cupin_sf"/>
</dbReference>
<dbReference type="PRINTS" id="PR00032">
    <property type="entry name" value="HTHARAC"/>
</dbReference>
<dbReference type="PANTHER" id="PTHR11019">
    <property type="entry name" value="HTH-TYPE TRANSCRIPTIONAL REGULATOR NIMR"/>
    <property type="match status" value="1"/>
</dbReference>
<keyword evidence="4" id="KW-0010">Activator</keyword>
<dbReference type="GO" id="GO:0003700">
    <property type="term" value="F:DNA-binding transcription factor activity"/>
    <property type="evidence" value="ECO:0007669"/>
    <property type="project" value="InterPro"/>
</dbReference>
<protein>
    <submittedName>
        <fullName evidence="7">AraC family transcriptional regulator</fullName>
    </submittedName>
</protein>
<dbReference type="FunFam" id="1.10.10.60:FF:000132">
    <property type="entry name" value="AraC family transcriptional regulator"/>
    <property type="match status" value="1"/>
</dbReference>
<dbReference type="InterPro" id="IPR018060">
    <property type="entry name" value="HTH_AraC"/>
</dbReference>
<dbReference type="InterPro" id="IPR014710">
    <property type="entry name" value="RmlC-like_jellyroll"/>
</dbReference>
<dbReference type="SMART" id="SM00342">
    <property type="entry name" value="HTH_ARAC"/>
    <property type="match status" value="1"/>
</dbReference>
<keyword evidence="1" id="KW-0678">Repressor</keyword>
<keyword evidence="5" id="KW-0804">Transcription</keyword>
<keyword evidence="2" id="KW-0805">Transcription regulation</keyword>
<comment type="caution">
    <text evidence="7">The sequence shown here is derived from an EMBL/GenBank/DDBJ whole genome shotgun (WGS) entry which is preliminary data.</text>
</comment>
<gene>
    <name evidence="7" type="ORF">AGR7A_Lc160020</name>
</gene>
<evidence type="ECO:0000313" key="7">
    <source>
        <dbReference type="EMBL" id="CVI61211.1"/>
    </source>
</evidence>
<dbReference type="CDD" id="cd06124">
    <property type="entry name" value="cupin_NimR-like_N"/>
    <property type="match status" value="1"/>
</dbReference>
<dbReference type="InterPro" id="IPR003313">
    <property type="entry name" value="AraC-bd"/>
</dbReference>
<dbReference type="EMBL" id="FCNP01000037">
    <property type="protein sequence ID" value="CVI61211.1"/>
    <property type="molecule type" value="Genomic_DNA"/>
</dbReference>
<dbReference type="PANTHER" id="PTHR11019:SF159">
    <property type="entry name" value="TRANSCRIPTIONAL REGULATOR-RELATED"/>
    <property type="match status" value="1"/>
</dbReference>
<evidence type="ECO:0000256" key="5">
    <source>
        <dbReference type="ARBA" id="ARBA00023163"/>
    </source>
</evidence>
<sequence length="284" mass="31724">MTKINSMMFGSFSAEDHNYMLKLIDGTNEPVLAICRTYATGHRAPVHSHLRAQIWHARRGVVLVSTADGRWMIPPGHGLIIPAGLEHESETISTVEMQSIYVHPDLFQAEVPRVVEITDLASSLIAELLGEEHEPPAFHRRGLVRALLLDEINRLPERPLGLPFPDNERLAALCRDFLKKPVARVEIDDWAAAMGISRRSFTRLFRKELGLSFVTWRQQACIFASLPRLAAGEAVTNVALDAGYENIPAFTTMFRRMLGSSPRAYRQAARQRGGAFSDLDDIGD</sequence>
<dbReference type="InterPro" id="IPR009057">
    <property type="entry name" value="Homeodomain-like_sf"/>
</dbReference>
<dbReference type="SUPFAM" id="SSF51182">
    <property type="entry name" value="RmlC-like cupins"/>
    <property type="match status" value="1"/>
</dbReference>
<keyword evidence="3" id="KW-0238">DNA-binding</keyword>
<feature type="domain" description="HTH araC/xylS-type" evidence="6">
    <location>
        <begin position="168"/>
        <end position="268"/>
    </location>
</feature>
<organism evidence="7 8">
    <name type="scientific">Agrobacterium deltaense NCPPB 1641</name>
    <dbReference type="NCBI Taxonomy" id="1183425"/>
    <lineage>
        <taxon>Bacteria</taxon>
        <taxon>Pseudomonadati</taxon>
        <taxon>Pseudomonadota</taxon>
        <taxon>Alphaproteobacteria</taxon>
        <taxon>Hyphomicrobiales</taxon>
        <taxon>Rhizobiaceae</taxon>
        <taxon>Rhizobium/Agrobacterium group</taxon>
        <taxon>Agrobacterium</taxon>
    </lineage>
</organism>
<evidence type="ECO:0000259" key="6">
    <source>
        <dbReference type="PROSITE" id="PS01124"/>
    </source>
</evidence>
<evidence type="ECO:0000256" key="3">
    <source>
        <dbReference type="ARBA" id="ARBA00023125"/>
    </source>
</evidence>
<evidence type="ECO:0000256" key="4">
    <source>
        <dbReference type="ARBA" id="ARBA00023159"/>
    </source>
</evidence>
<dbReference type="AlphaFoldDB" id="A0A1S7U367"/>
<dbReference type="Gene3D" id="1.10.10.60">
    <property type="entry name" value="Homeodomain-like"/>
    <property type="match status" value="2"/>
</dbReference>
<name>A0A1S7U367_9HYPH</name>
<dbReference type="PROSITE" id="PS01124">
    <property type="entry name" value="HTH_ARAC_FAMILY_2"/>
    <property type="match status" value="1"/>
</dbReference>
<evidence type="ECO:0000256" key="1">
    <source>
        <dbReference type="ARBA" id="ARBA00022491"/>
    </source>
</evidence>
<dbReference type="RefSeq" id="WP_080854706.1">
    <property type="nucleotide sequence ID" value="NZ_LT009776.1"/>
</dbReference>